<evidence type="ECO:0000313" key="3">
    <source>
        <dbReference type="Proteomes" id="UP000005240"/>
    </source>
</evidence>
<feature type="non-terminal residue" evidence="1">
    <location>
        <position position="133"/>
    </location>
</feature>
<reference evidence="2 3" key="3">
    <citation type="journal article" date="2017" name="G3 (Bethesda)">
        <title>Comparative analysis highlights variable genome content of wheat rusts and divergence of the mating loci.</title>
        <authorList>
            <person name="Cuomo C.A."/>
            <person name="Bakkeren G."/>
            <person name="Khalil H.B."/>
            <person name="Panwar V."/>
            <person name="Joly D."/>
            <person name="Linning R."/>
            <person name="Sakthikumar S."/>
            <person name="Song X."/>
            <person name="Adiconis X."/>
            <person name="Fan L."/>
            <person name="Goldberg J.M."/>
            <person name="Levin J.Z."/>
            <person name="Young S."/>
            <person name="Zeng Q."/>
            <person name="Anikster Y."/>
            <person name="Bruce M."/>
            <person name="Wang M."/>
            <person name="Yin C."/>
            <person name="McCallum B."/>
            <person name="Szabo L.J."/>
            <person name="Hulbert S."/>
            <person name="Chen X."/>
            <person name="Fellers J.P."/>
        </authorList>
    </citation>
    <scope>NUCLEOTIDE SEQUENCE</scope>
    <source>
        <strain evidence="2">isolate 1-1 / race 1 (BBBD)</strain>
        <strain evidence="3">Isolate 1-1 / race 1 (BBBD)</strain>
    </source>
</reference>
<dbReference type="OrthoDB" id="2518764at2759"/>
<sequence>MSSVDASSFKLVTDKLDRDNFSRWRWDIVTALGYKGLDDYILLDQTDDMKKKPEYQQQNKMATNFIRMHLSTDNLERFVSDLKDYDAKKLWDAIEAHFVAKTMENAASAMDKYFDIHFDESDMEKSISSIRHS</sequence>
<name>A0A180FXG4_PUCT1</name>
<dbReference type="AlphaFoldDB" id="A0A180FXG4"/>
<proteinExistence type="predicted"/>
<reference evidence="2" key="4">
    <citation type="submission" date="2025-05" db="UniProtKB">
        <authorList>
            <consortium name="EnsemblFungi"/>
        </authorList>
    </citation>
    <scope>IDENTIFICATION</scope>
    <source>
        <strain evidence="2">isolate 1-1 / race 1 (BBBD)</strain>
    </source>
</reference>
<organism evidence="1">
    <name type="scientific">Puccinia triticina (isolate 1-1 / race 1 (BBBD))</name>
    <name type="common">Brown leaf rust fungus</name>
    <dbReference type="NCBI Taxonomy" id="630390"/>
    <lineage>
        <taxon>Eukaryota</taxon>
        <taxon>Fungi</taxon>
        <taxon>Dikarya</taxon>
        <taxon>Basidiomycota</taxon>
        <taxon>Pucciniomycotina</taxon>
        <taxon>Pucciniomycetes</taxon>
        <taxon>Pucciniales</taxon>
        <taxon>Pucciniaceae</taxon>
        <taxon>Puccinia</taxon>
    </lineage>
</organism>
<reference evidence="1" key="1">
    <citation type="submission" date="2009-11" db="EMBL/GenBank/DDBJ databases">
        <authorList>
            <consortium name="The Broad Institute Genome Sequencing Platform"/>
            <person name="Ward D."/>
            <person name="Feldgarden M."/>
            <person name="Earl A."/>
            <person name="Young S.K."/>
            <person name="Zeng Q."/>
            <person name="Koehrsen M."/>
            <person name="Alvarado L."/>
            <person name="Berlin A."/>
            <person name="Bochicchio J."/>
            <person name="Borenstein D."/>
            <person name="Chapman S.B."/>
            <person name="Chen Z."/>
            <person name="Engels R."/>
            <person name="Freedman E."/>
            <person name="Gellesch M."/>
            <person name="Goldberg J."/>
            <person name="Griggs A."/>
            <person name="Gujja S."/>
            <person name="Heilman E."/>
            <person name="Heiman D."/>
            <person name="Hepburn T."/>
            <person name="Howarth C."/>
            <person name="Jen D."/>
            <person name="Larson L."/>
            <person name="Lewis B."/>
            <person name="Mehta T."/>
            <person name="Park D."/>
            <person name="Pearson M."/>
            <person name="Roberts A."/>
            <person name="Saif S."/>
            <person name="Shea T."/>
            <person name="Shenoy N."/>
            <person name="Sisk P."/>
            <person name="Stolte C."/>
            <person name="Sykes S."/>
            <person name="Thomson T."/>
            <person name="Walk T."/>
            <person name="White J."/>
            <person name="Yandava C."/>
            <person name="Izard J."/>
            <person name="Baranova O.V."/>
            <person name="Blanton J.M."/>
            <person name="Tanner A.C."/>
            <person name="Dewhirst F.E."/>
            <person name="Haas B."/>
            <person name="Nusbaum C."/>
            <person name="Birren B."/>
        </authorList>
    </citation>
    <scope>NUCLEOTIDE SEQUENCE [LARGE SCALE GENOMIC DNA]</scope>
    <source>
        <strain evidence="1">1-1 BBBD Race 1</strain>
    </source>
</reference>
<evidence type="ECO:0008006" key="4">
    <source>
        <dbReference type="Google" id="ProtNLM"/>
    </source>
</evidence>
<evidence type="ECO:0000313" key="2">
    <source>
        <dbReference type="EnsemblFungi" id="PTTG_01984-t43_1-p1"/>
    </source>
</evidence>
<dbReference type="EnsemblFungi" id="PTTG_01984-t43_1">
    <property type="protein sequence ID" value="PTTG_01984-t43_1-p1"/>
    <property type="gene ID" value="PTTG_01984"/>
</dbReference>
<keyword evidence="3" id="KW-1185">Reference proteome</keyword>
<evidence type="ECO:0000313" key="1">
    <source>
        <dbReference type="EMBL" id="OAV84898.1"/>
    </source>
</evidence>
<accession>A0A180FXG4</accession>
<dbReference type="VEuPathDB" id="FungiDB:PTTG_01984"/>
<protein>
    <recommendedName>
        <fullName evidence="4">Retrotransposon Copia-like N-terminal domain-containing protein</fullName>
    </recommendedName>
</protein>
<dbReference type="EMBL" id="ADAS02009970">
    <property type="protein sequence ID" value="OAV84898.1"/>
    <property type="molecule type" value="Genomic_DNA"/>
</dbReference>
<gene>
    <name evidence="1" type="ORF">PTTG_01984</name>
</gene>
<dbReference type="Proteomes" id="UP000005240">
    <property type="component" value="Unassembled WGS sequence"/>
</dbReference>
<reference evidence="1" key="2">
    <citation type="submission" date="2016-05" db="EMBL/GenBank/DDBJ databases">
        <title>Comparative analysis highlights variable genome content of wheat rusts and divergence of the mating loci.</title>
        <authorList>
            <person name="Cuomo C.A."/>
            <person name="Bakkeren G."/>
            <person name="Szabo L."/>
            <person name="Khalil H."/>
            <person name="Joly D."/>
            <person name="Goldberg J."/>
            <person name="Young S."/>
            <person name="Zeng Q."/>
            <person name="Fellers J."/>
        </authorList>
    </citation>
    <scope>NUCLEOTIDE SEQUENCE [LARGE SCALE GENOMIC DNA]</scope>
    <source>
        <strain evidence="1">1-1 BBBD Race 1</strain>
    </source>
</reference>